<dbReference type="GO" id="GO:0016020">
    <property type="term" value="C:membrane"/>
    <property type="evidence" value="ECO:0007669"/>
    <property type="project" value="UniProtKB-SubCell"/>
</dbReference>
<dbReference type="PROSITE" id="PS50887">
    <property type="entry name" value="GGDEF"/>
    <property type="match status" value="1"/>
</dbReference>
<comment type="subcellular location">
    <subcellularLocation>
        <location evidence="1">Membrane</location>
    </subcellularLocation>
</comment>
<dbReference type="CDD" id="cd01949">
    <property type="entry name" value="GGDEF"/>
    <property type="match status" value="1"/>
</dbReference>
<dbReference type="PANTHER" id="PTHR44757:SF2">
    <property type="entry name" value="BIOFILM ARCHITECTURE MAINTENANCE PROTEIN MBAA"/>
    <property type="match status" value="1"/>
</dbReference>
<dbReference type="Gene3D" id="3.30.450.350">
    <property type="entry name" value="CHASE domain"/>
    <property type="match status" value="1"/>
</dbReference>
<feature type="domain" description="EAL" evidence="6">
    <location>
        <begin position="512"/>
        <end position="767"/>
    </location>
</feature>
<dbReference type="EMBL" id="FIZX01000001">
    <property type="protein sequence ID" value="CZF78476.1"/>
    <property type="molecule type" value="Genomic_DNA"/>
</dbReference>
<dbReference type="InterPro" id="IPR052155">
    <property type="entry name" value="Biofilm_reg_signaling"/>
</dbReference>
<dbReference type="InterPro" id="IPR001633">
    <property type="entry name" value="EAL_dom"/>
</dbReference>
<protein>
    <submittedName>
        <fullName evidence="8">Cyclic di-GMP phosphodiesterase Gmr</fullName>
        <ecNumber evidence="8">3.1.4.52</ecNumber>
    </submittedName>
</protein>
<gene>
    <name evidence="8" type="primary">gmr_1</name>
    <name evidence="8" type="ORF">GCE9029_00856</name>
</gene>
<dbReference type="InterPro" id="IPR043128">
    <property type="entry name" value="Rev_trsase/Diguanyl_cyclase"/>
</dbReference>
<dbReference type="PROSITE" id="PS50883">
    <property type="entry name" value="EAL"/>
    <property type="match status" value="1"/>
</dbReference>
<dbReference type="SMART" id="SM00267">
    <property type="entry name" value="GGDEF"/>
    <property type="match status" value="1"/>
</dbReference>
<dbReference type="GO" id="GO:0007165">
    <property type="term" value="P:signal transduction"/>
    <property type="evidence" value="ECO:0007669"/>
    <property type="project" value="UniProtKB-ARBA"/>
</dbReference>
<dbReference type="Pfam" id="PF00990">
    <property type="entry name" value="GGDEF"/>
    <property type="match status" value="1"/>
</dbReference>
<dbReference type="InterPro" id="IPR029787">
    <property type="entry name" value="Nucleotide_cyclase"/>
</dbReference>
<reference evidence="9" key="1">
    <citation type="submission" date="2016-02" db="EMBL/GenBank/DDBJ databases">
        <authorList>
            <person name="Rodrigo-Torres Lidia"/>
            <person name="Arahal R.David."/>
        </authorList>
    </citation>
    <scope>NUCLEOTIDE SEQUENCE [LARGE SCALE GENOMIC DNA]</scope>
    <source>
        <strain evidence="9">CECT 9029</strain>
    </source>
</reference>
<feature type="transmembrane region" description="Helical" evidence="5">
    <location>
        <begin position="296"/>
        <end position="318"/>
    </location>
</feature>
<evidence type="ECO:0000256" key="5">
    <source>
        <dbReference type="SAM" id="Phobius"/>
    </source>
</evidence>
<keyword evidence="9" id="KW-1185">Reference proteome</keyword>
<evidence type="ECO:0000256" key="4">
    <source>
        <dbReference type="ARBA" id="ARBA00023136"/>
    </source>
</evidence>
<keyword evidence="4 5" id="KW-0472">Membrane</keyword>
<sequence length="794" mass="90274">MFSRNLHWIVFVVGTVAALCSGFAVFHIDEKRQQSAFNTLIEQRLKGLEKALYSFHELQLSAQLYFQTDKNLSKKKFQQFLASRTRENSGIHSVFWLPKVFRDYIDDFENRVAGSEDDSYNNYQTYPQPDYRCAWALSDYAFPVLYVSPENQVENYIGWRAESQCQFAHAMERAFFQRSPEASFFEKDDQHGVRLFSAVILEEELKGYLVTSIYFDSFFSAIWPDYSTLDNLQISVRPQFSNKNDDSAFLFQTLPQNKNDTARIFTAEHLVKIPGSEEGVWFTFTSGEDHLASYRYSLVMTVLGFLLTIATSFCIWSYSSRLALANQLVSQQTKKLRFQAYHDSLTSLNNRLALEKRLEKEQSKLQNAESFGFSILFIDLDRFKNVNDSLGHLIGDKLLQAVADRLFMATQSPNKAFRFGGDEFVVCLPDVITQDGAYRSASVYLDAINQPYLIDGHDIQIGASIGISTIRDHGFTLLDIIQQADIAMYHAKESGASITFFHSDMLEKAQQRFNIEQDLGYALELNQLSLVFQPICKGDRVHHFEALLRWHHPELGSISPMTFIPIAEDTNQIHAIGRWVLARVCQLLGYWQRESGGFDYPGITVNVSAKQLVSPAFISFVESLIEQNKIAPYKLGLEITESTLMEDEQASAQALQALRKAGVRLYLDDFGTGYSSLSLLGEYVFDVMKIDRHFITNVIDSDRSSTKLCAAMIQLAKTLEMDVVAEGVETEEQLTWLLEQGDVSIQGYLISRPLPVEELINWHPACAVSNRIEALNSTPKIFAPFLLKPHLGQA</sequence>
<dbReference type="STRING" id="1796497.GCE9029_00856"/>
<keyword evidence="8" id="KW-0378">Hydrolase</keyword>
<dbReference type="SUPFAM" id="SSF55073">
    <property type="entry name" value="Nucleotide cyclase"/>
    <property type="match status" value="1"/>
</dbReference>
<dbReference type="GO" id="GO:0071111">
    <property type="term" value="F:cyclic-guanylate-specific phosphodiesterase activity"/>
    <property type="evidence" value="ECO:0007669"/>
    <property type="project" value="UniProtKB-EC"/>
</dbReference>
<dbReference type="InterPro" id="IPR006189">
    <property type="entry name" value="CHASE_dom"/>
</dbReference>
<dbReference type="InterPro" id="IPR000160">
    <property type="entry name" value="GGDEF_dom"/>
</dbReference>
<feature type="domain" description="GGDEF" evidence="7">
    <location>
        <begin position="371"/>
        <end position="504"/>
    </location>
</feature>
<dbReference type="Gene3D" id="3.30.70.270">
    <property type="match status" value="1"/>
</dbReference>
<dbReference type="OrthoDB" id="1316910at2"/>
<organism evidence="8 9">
    <name type="scientific">Grimontia celer</name>
    <dbReference type="NCBI Taxonomy" id="1796497"/>
    <lineage>
        <taxon>Bacteria</taxon>
        <taxon>Pseudomonadati</taxon>
        <taxon>Pseudomonadota</taxon>
        <taxon>Gammaproteobacteria</taxon>
        <taxon>Vibrionales</taxon>
        <taxon>Vibrionaceae</taxon>
        <taxon>Grimontia</taxon>
    </lineage>
</organism>
<dbReference type="RefSeq" id="WP_062661174.1">
    <property type="nucleotide sequence ID" value="NZ_FIZX01000001.1"/>
</dbReference>
<dbReference type="Pfam" id="PF03924">
    <property type="entry name" value="CHASE"/>
    <property type="match status" value="1"/>
</dbReference>
<dbReference type="EC" id="3.1.4.52" evidence="8"/>
<dbReference type="AlphaFoldDB" id="A0A128EWU4"/>
<evidence type="ECO:0000259" key="6">
    <source>
        <dbReference type="PROSITE" id="PS50883"/>
    </source>
</evidence>
<dbReference type="Pfam" id="PF00563">
    <property type="entry name" value="EAL"/>
    <property type="match status" value="1"/>
</dbReference>
<feature type="transmembrane region" description="Helical" evidence="5">
    <location>
        <begin position="6"/>
        <end position="26"/>
    </location>
</feature>
<accession>A0A128EWU4</accession>
<dbReference type="InterPro" id="IPR035919">
    <property type="entry name" value="EAL_sf"/>
</dbReference>
<dbReference type="CDD" id="cd01948">
    <property type="entry name" value="EAL"/>
    <property type="match status" value="1"/>
</dbReference>
<keyword evidence="3 5" id="KW-1133">Transmembrane helix</keyword>
<dbReference type="SUPFAM" id="SSF141868">
    <property type="entry name" value="EAL domain-like"/>
    <property type="match status" value="1"/>
</dbReference>
<dbReference type="SMART" id="SM01079">
    <property type="entry name" value="CHASE"/>
    <property type="match status" value="1"/>
</dbReference>
<evidence type="ECO:0000256" key="1">
    <source>
        <dbReference type="ARBA" id="ARBA00004370"/>
    </source>
</evidence>
<proteinExistence type="predicted"/>
<evidence type="ECO:0000313" key="8">
    <source>
        <dbReference type="EMBL" id="CZF78476.1"/>
    </source>
</evidence>
<name>A0A128EWU4_9GAMM</name>
<dbReference type="Proteomes" id="UP000071641">
    <property type="component" value="Unassembled WGS sequence"/>
</dbReference>
<keyword evidence="2 5" id="KW-0812">Transmembrane</keyword>
<dbReference type="NCBIfam" id="TIGR00254">
    <property type="entry name" value="GGDEF"/>
    <property type="match status" value="1"/>
</dbReference>
<dbReference type="Gene3D" id="3.20.20.450">
    <property type="entry name" value="EAL domain"/>
    <property type="match status" value="1"/>
</dbReference>
<evidence type="ECO:0000259" key="7">
    <source>
        <dbReference type="PROSITE" id="PS50887"/>
    </source>
</evidence>
<dbReference type="InterPro" id="IPR042240">
    <property type="entry name" value="CHASE_sf"/>
</dbReference>
<evidence type="ECO:0000256" key="2">
    <source>
        <dbReference type="ARBA" id="ARBA00022692"/>
    </source>
</evidence>
<evidence type="ECO:0000256" key="3">
    <source>
        <dbReference type="ARBA" id="ARBA00022989"/>
    </source>
</evidence>
<evidence type="ECO:0000313" key="9">
    <source>
        <dbReference type="Proteomes" id="UP000071641"/>
    </source>
</evidence>
<dbReference type="PANTHER" id="PTHR44757">
    <property type="entry name" value="DIGUANYLATE CYCLASE DGCP"/>
    <property type="match status" value="1"/>
</dbReference>
<dbReference type="SMART" id="SM00052">
    <property type="entry name" value="EAL"/>
    <property type="match status" value="1"/>
</dbReference>